<evidence type="ECO:0000256" key="2">
    <source>
        <dbReference type="ARBA" id="ARBA00011738"/>
    </source>
</evidence>
<dbReference type="GO" id="GO:0008270">
    <property type="term" value="F:zinc ion binding"/>
    <property type="evidence" value="ECO:0007669"/>
    <property type="project" value="UniProtKB-UniRule"/>
</dbReference>
<gene>
    <name evidence="8" type="primary">tadA</name>
    <name evidence="10" type="ORF">AAG747_07650</name>
</gene>
<dbReference type="InterPro" id="IPR028883">
    <property type="entry name" value="tRNA_aden_deaminase"/>
</dbReference>
<keyword evidence="6 8" id="KW-0862">Zinc</keyword>
<dbReference type="InterPro" id="IPR002125">
    <property type="entry name" value="CMP_dCMP_dom"/>
</dbReference>
<dbReference type="Pfam" id="PF00383">
    <property type="entry name" value="dCMP_cyt_deam_1"/>
    <property type="match status" value="1"/>
</dbReference>
<evidence type="ECO:0000256" key="3">
    <source>
        <dbReference type="ARBA" id="ARBA00022694"/>
    </source>
</evidence>
<keyword evidence="5 8" id="KW-0378">Hydrolase</keyword>
<dbReference type="PROSITE" id="PS51747">
    <property type="entry name" value="CYT_DCMP_DEAMINASES_2"/>
    <property type="match status" value="1"/>
</dbReference>
<dbReference type="PROSITE" id="PS00903">
    <property type="entry name" value="CYT_DCMP_DEAMINASES_1"/>
    <property type="match status" value="1"/>
</dbReference>
<dbReference type="EC" id="3.5.4.33" evidence="8"/>
<dbReference type="CDD" id="cd01285">
    <property type="entry name" value="nucleoside_deaminase"/>
    <property type="match status" value="1"/>
</dbReference>
<dbReference type="HAMAP" id="MF_00972">
    <property type="entry name" value="tRNA_aden_deaminase"/>
    <property type="match status" value="1"/>
</dbReference>
<proteinExistence type="inferred from homology"/>
<keyword evidence="4 8" id="KW-0479">Metal-binding</keyword>
<comment type="subunit">
    <text evidence="2 8">Homodimer.</text>
</comment>
<sequence>MNTDQYYMSRALMLAALADEENEVPVGAVVVCNDQIIGKGYNQTQQLEDATAHAEMLAITSASAFLHSRHLQKCTLYVTLEPCPMCASAINWAQVERVVYGAEDEKRGYRSFSPKLIPPKVEIKGGVLHQECEALLMSFFKRLRK</sequence>
<reference evidence="10 11" key="1">
    <citation type="submission" date="2024-04" db="EMBL/GenBank/DDBJ databases">
        <title>Novel genus in family Flammeovirgaceae.</title>
        <authorList>
            <person name="Nguyen T.H."/>
            <person name="Vuong T.Q."/>
            <person name="Le H."/>
            <person name="Kim S.-G."/>
        </authorList>
    </citation>
    <scope>NUCLEOTIDE SEQUENCE [LARGE SCALE GENOMIC DNA]</scope>
    <source>
        <strain evidence="10 11">JCM 23209</strain>
    </source>
</reference>
<dbReference type="Proteomes" id="UP001403385">
    <property type="component" value="Unassembled WGS sequence"/>
</dbReference>
<comment type="caution">
    <text evidence="10">The sequence shown here is derived from an EMBL/GenBank/DDBJ whole genome shotgun (WGS) entry which is preliminary data.</text>
</comment>
<feature type="binding site" evidence="8">
    <location>
        <position position="83"/>
    </location>
    <ligand>
        <name>Zn(2+)</name>
        <dbReference type="ChEBI" id="CHEBI:29105"/>
        <note>catalytic</note>
    </ligand>
</feature>
<feature type="binding site" evidence="8">
    <location>
        <position position="53"/>
    </location>
    <ligand>
        <name>Zn(2+)</name>
        <dbReference type="ChEBI" id="CHEBI:29105"/>
        <note>catalytic</note>
    </ligand>
</feature>
<dbReference type="GO" id="GO:0002100">
    <property type="term" value="P:tRNA wobble adenosine to inosine editing"/>
    <property type="evidence" value="ECO:0007669"/>
    <property type="project" value="UniProtKB-UniRule"/>
</dbReference>
<dbReference type="EMBL" id="JBDKWZ010000003">
    <property type="protein sequence ID" value="MEN7547777.1"/>
    <property type="molecule type" value="Genomic_DNA"/>
</dbReference>
<organism evidence="10 11">
    <name type="scientific">Rapidithrix thailandica</name>
    <dbReference type="NCBI Taxonomy" id="413964"/>
    <lineage>
        <taxon>Bacteria</taxon>
        <taxon>Pseudomonadati</taxon>
        <taxon>Bacteroidota</taxon>
        <taxon>Cytophagia</taxon>
        <taxon>Cytophagales</taxon>
        <taxon>Flammeovirgaceae</taxon>
        <taxon>Rapidithrix</taxon>
    </lineage>
</organism>
<evidence type="ECO:0000256" key="6">
    <source>
        <dbReference type="ARBA" id="ARBA00022833"/>
    </source>
</evidence>
<evidence type="ECO:0000259" key="9">
    <source>
        <dbReference type="PROSITE" id="PS51747"/>
    </source>
</evidence>
<evidence type="ECO:0000313" key="10">
    <source>
        <dbReference type="EMBL" id="MEN7547777.1"/>
    </source>
</evidence>
<comment type="catalytic activity">
    <reaction evidence="7 8">
        <text>adenosine(34) in tRNA + H2O + H(+) = inosine(34) in tRNA + NH4(+)</text>
        <dbReference type="Rhea" id="RHEA:43168"/>
        <dbReference type="Rhea" id="RHEA-COMP:10373"/>
        <dbReference type="Rhea" id="RHEA-COMP:10374"/>
        <dbReference type="ChEBI" id="CHEBI:15377"/>
        <dbReference type="ChEBI" id="CHEBI:15378"/>
        <dbReference type="ChEBI" id="CHEBI:28938"/>
        <dbReference type="ChEBI" id="CHEBI:74411"/>
        <dbReference type="ChEBI" id="CHEBI:82852"/>
        <dbReference type="EC" id="3.5.4.33"/>
    </reaction>
</comment>
<evidence type="ECO:0000256" key="4">
    <source>
        <dbReference type="ARBA" id="ARBA00022723"/>
    </source>
</evidence>
<evidence type="ECO:0000256" key="7">
    <source>
        <dbReference type="ARBA" id="ARBA00048045"/>
    </source>
</evidence>
<dbReference type="InterPro" id="IPR016192">
    <property type="entry name" value="APOBEC/CMP_deaminase_Zn-bd"/>
</dbReference>
<feature type="binding site" evidence="8">
    <location>
        <position position="86"/>
    </location>
    <ligand>
        <name>Zn(2+)</name>
        <dbReference type="ChEBI" id="CHEBI:29105"/>
        <note>catalytic</note>
    </ligand>
</feature>
<feature type="domain" description="CMP/dCMP-type deaminase" evidence="9">
    <location>
        <begin position="2"/>
        <end position="112"/>
    </location>
</feature>
<evidence type="ECO:0000256" key="1">
    <source>
        <dbReference type="ARBA" id="ARBA00010669"/>
    </source>
</evidence>
<dbReference type="RefSeq" id="WP_346820561.1">
    <property type="nucleotide sequence ID" value="NZ_JBDKWZ010000003.1"/>
</dbReference>
<evidence type="ECO:0000256" key="5">
    <source>
        <dbReference type="ARBA" id="ARBA00022801"/>
    </source>
</evidence>
<comment type="similarity">
    <text evidence="1">Belongs to the cytidine and deoxycytidylate deaminase family. ADAT2 subfamily.</text>
</comment>
<dbReference type="GO" id="GO:0052717">
    <property type="term" value="F:tRNA-specific adenosine-34 deaminase activity"/>
    <property type="evidence" value="ECO:0007669"/>
    <property type="project" value="UniProtKB-UniRule"/>
</dbReference>
<evidence type="ECO:0000313" key="11">
    <source>
        <dbReference type="Proteomes" id="UP001403385"/>
    </source>
</evidence>
<dbReference type="PANTHER" id="PTHR11079">
    <property type="entry name" value="CYTOSINE DEAMINASE FAMILY MEMBER"/>
    <property type="match status" value="1"/>
</dbReference>
<accession>A0AAW9S2F3</accession>
<evidence type="ECO:0000256" key="8">
    <source>
        <dbReference type="HAMAP-Rule" id="MF_00972"/>
    </source>
</evidence>
<dbReference type="SUPFAM" id="SSF53927">
    <property type="entry name" value="Cytidine deaminase-like"/>
    <property type="match status" value="1"/>
</dbReference>
<keyword evidence="11" id="KW-1185">Reference proteome</keyword>
<dbReference type="AlphaFoldDB" id="A0AAW9S2F3"/>
<dbReference type="Gene3D" id="3.40.140.10">
    <property type="entry name" value="Cytidine Deaminase, domain 2"/>
    <property type="match status" value="1"/>
</dbReference>
<keyword evidence="3 8" id="KW-0819">tRNA processing</keyword>
<comment type="function">
    <text evidence="8">Catalyzes the deamination of adenosine to inosine at the wobble position 34 of tRNA(Arg2).</text>
</comment>
<dbReference type="PANTHER" id="PTHR11079:SF202">
    <property type="entry name" value="TRNA-SPECIFIC ADENOSINE DEAMINASE"/>
    <property type="match status" value="1"/>
</dbReference>
<comment type="cofactor">
    <cofactor evidence="8">
        <name>Zn(2+)</name>
        <dbReference type="ChEBI" id="CHEBI:29105"/>
    </cofactor>
    <text evidence="8">Binds 1 zinc ion per subunit.</text>
</comment>
<protein>
    <recommendedName>
        <fullName evidence="8">tRNA-specific adenosine deaminase</fullName>
        <ecNumber evidence="8">3.5.4.33</ecNumber>
    </recommendedName>
</protein>
<name>A0AAW9S2F3_9BACT</name>
<dbReference type="InterPro" id="IPR016193">
    <property type="entry name" value="Cytidine_deaminase-like"/>
</dbReference>
<feature type="active site" description="Proton donor" evidence="8">
    <location>
        <position position="55"/>
    </location>
</feature>